<dbReference type="AlphaFoldDB" id="W0NUQ5"/>
<organism evidence="2">
    <name type="scientific">uncultured bacterium B3TF_MPn1</name>
    <dbReference type="NCBI Taxonomy" id="1439866"/>
    <lineage>
        <taxon>Bacteria</taxon>
        <taxon>environmental samples</taxon>
    </lineage>
</organism>
<dbReference type="GO" id="GO:0004520">
    <property type="term" value="F:DNA endonuclease activity"/>
    <property type="evidence" value="ECO:0007669"/>
    <property type="project" value="TreeGrafter"/>
</dbReference>
<dbReference type="InterPro" id="IPR036063">
    <property type="entry name" value="Smr_dom_sf"/>
</dbReference>
<dbReference type="NCBIfam" id="NF033154">
    <property type="entry name" value="endonuc_SmrA"/>
    <property type="match status" value="1"/>
</dbReference>
<dbReference type="SMART" id="SM00463">
    <property type="entry name" value="SMR"/>
    <property type="match status" value="1"/>
</dbReference>
<dbReference type="Pfam" id="PF01713">
    <property type="entry name" value="Smr"/>
    <property type="match status" value="1"/>
</dbReference>
<proteinExistence type="predicted"/>
<accession>W0NUQ5</accession>
<sequence>MSEDDLFAGEMEGVKPLRQNRARLHKVDEDTPGKAVRRASAVSQKAKLDPLASDNVPKLKSNDVLEFQRAGLQHGVYKNLRLGRYDIEARLDLHRMTVDEARREVFQFLRQCREYELRTVIILHGKGDRNPDKVATIKSHLAVWLPQIEEVLAFHSAQKQHGGTGAVYVMLKKGERSKQTNRERFGLR</sequence>
<reference evidence="2" key="1">
    <citation type="journal article" date="2013" name="Front. Microbiol.">
        <title>Metatranscriptomic and functional metagenomic analysis of methylphosphonate utilization by marine bacteria.</title>
        <authorList>
            <person name="Martinez A."/>
            <person name="Ventouras L.A."/>
            <person name="Wilson S.T."/>
            <person name="Karl D.M."/>
            <person name="Delong E.F."/>
        </authorList>
    </citation>
    <scope>NUCLEOTIDE SEQUENCE</scope>
</reference>
<protein>
    <submittedName>
        <fullName evidence="2">COG2840 Uncharacterized protein conserved in bacteria</fullName>
    </submittedName>
</protein>
<dbReference type="Gene3D" id="3.30.1370.110">
    <property type="match status" value="1"/>
</dbReference>
<feature type="domain" description="Smr" evidence="1">
    <location>
        <begin position="91"/>
        <end position="172"/>
    </location>
</feature>
<evidence type="ECO:0000259" key="1">
    <source>
        <dbReference type="PROSITE" id="PS50828"/>
    </source>
</evidence>
<dbReference type="PANTHER" id="PTHR35562:SF2">
    <property type="entry name" value="DNA ENDONUCLEASE SMRA-RELATED"/>
    <property type="match status" value="1"/>
</dbReference>
<dbReference type="SUPFAM" id="SSF160443">
    <property type="entry name" value="SMR domain-like"/>
    <property type="match status" value="1"/>
</dbReference>
<dbReference type="PANTHER" id="PTHR35562">
    <property type="entry name" value="DNA ENDONUCLEASE SMRA-RELATED"/>
    <property type="match status" value="1"/>
</dbReference>
<dbReference type="EMBL" id="KF742556">
    <property type="protein sequence ID" value="AHG53051.1"/>
    <property type="molecule type" value="Genomic_DNA"/>
</dbReference>
<dbReference type="PROSITE" id="PS50828">
    <property type="entry name" value="SMR"/>
    <property type="match status" value="1"/>
</dbReference>
<dbReference type="InterPro" id="IPR002625">
    <property type="entry name" value="Smr_dom"/>
</dbReference>
<name>W0NUQ5_9BACT</name>
<dbReference type="InterPro" id="IPR047688">
    <property type="entry name" value="Endonuc_SmrA"/>
</dbReference>
<evidence type="ECO:0000313" key="2">
    <source>
        <dbReference type="EMBL" id="AHG53051.1"/>
    </source>
</evidence>